<dbReference type="AlphaFoldDB" id="A0A9X1FSN3"/>
<reference evidence="7" key="1">
    <citation type="submission" date="2021-07" db="EMBL/GenBank/DDBJ databases">
        <title>Roseobacter insulae sp. nov., isolated from a tidal flat.</title>
        <authorList>
            <person name="Park S."/>
            <person name="Yoon J.-H."/>
        </authorList>
    </citation>
    <scope>NUCLEOTIDE SEQUENCE</scope>
    <source>
        <strain evidence="7">YSTF-M11</strain>
    </source>
</reference>
<dbReference type="InterPro" id="IPR039424">
    <property type="entry name" value="SBP_5"/>
</dbReference>
<sequence length="298" mass="32268">MSRTRAHMDRRALFASGAAAALLAATGVSAQSAPVRGGRLRIALSGAARTDGFDARVPQGLFMQVAMVGAVFETLTEVAADGTLRGELATRWHGSADAQDWVFDLRGNVRFHNGASFSAADVVESFELHRAGALADIETIAATSDNQVRISLSHPDADFPYRLTAPELVVYPARDMALAMRAGIGTGLYRVHRFQPGRQFVGHRVETHYKDGQAGWFDSVELVSLPADAVRAEALREHYVDAADLTHAVDLGDLTEMVLLPEENFMTSAVSTSMALPGQIGARWPLDNLRAAERWWIA</sequence>
<evidence type="ECO:0000256" key="1">
    <source>
        <dbReference type="ARBA" id="ARBA00004418"/>
    </source>
</evidence>
<comment type="similarity">
    <text evidence="2">Belongs to the bacterial solute-binding protein 5 family.</text>
</comment>
<evidence type="ECO:0000313" key="7">
    <source>
        <dbReference type="EMBL" id="MBW4706757.1"/>
    </source>
</evidence>
<feature type="domain" description="Solute-binding protein family 5" evidence="6">
    <location>
        <begin position="84"/>
        <end position="244"/>
    </location>
</feature>
<evidence type="ECO:0000256" key="3">
    <source>
        <dbReference type="ARBA" id="ARBA00022448"/>
    </source>
</evidence>
<dbReference type="Proteomes" id="UP001138661">
    <property type="component" value="Unassembled WGS sequence"/>
</dbReference>
<evidence type="ECO:0000313" key="8">
    <source>
        <dbReference type="Proteomes" id="UP001138661"/>
    </source>
</evidence>
<dbReference type="PANTHER" id="PTHR30290:SF9">
    <property type="entry name" value="OLIGOPEPTIDE-BINDING PROTEIN APPA"/>
    <property type="match status" value="1"/>
</dbReference>
<dbReference type="EMBL" id="JAHXDN010000001">
    <property type="protein sequence ID" value="MBW4706757.1"/>
    <property type="molecule type" value="Genomic_DNA"/>
</dbReference>
<dbReference type="PROSITE" id="PS51318">
    <property type="entry name" value="TAT"/>
    <property type="match status" value="1"/>
</dbReference>
<dbReference type="Pfam" id="PF00496">
    <property type="entry name" value="SBP_bac_5"/>
    <property type="match status" value="1"/>
</dbReference>
<feature type="chain" id="PRO_5040790758" evidence="5">
    <location>
        <begin position="31"/>
        <end position="298"/>
    </location>
</feature>
<dbReference type="InterPro" id="IPR000914">
    <property type="entry name" value="SBP_5_dom"/>
</dbReference>
<dbReference type="InterPro" id="IPR006311">
    <property type="entry name" value="TAT_signal"/>
</dbReference>
<dbReference type="GO" id="GO:0015833">
    <property type="term" value="P:peptide transport"/>
    <property type="evidence" value="ECO:0007669"/>
    <property type="project" value="TreeGrafter"/>
</dbReference>
<keyword evidence="3" id="KW-0813">Transport</keyword>
<keyword evidence="4 5" id="KW-0732">Signal</keyword>
<evidence type="ECO:0000256" key="4">
    <source>
        <dbReference type="ARBA" id="ARBA00022729"/>
    </source>
</evidence>
<feature type="signal peptide" evidence="5">
    <location>
        <begin position="1"/>
        <end position="30"/>
    </location>
</feature>
<evidence type="ECO:0000256" key="5">
    <source>
        <dbReference type="SAM" id="SignalP"/>
    </source>
</evidence>
<name>A0A9X1FSN3_9RHOB</name>
<protein>
    <submittedName>
        <fullName evidence="7">Peptide ABC transporter substrate-binding protein</fullName>
    </submittedName>
</protein>
<comment type="subcellular location">
    <subcellularLocation>
        <location evidence="1">Periplasm</location>
    </subcellularLocation>
</comment>
<gene>
    <name evidence="7" type="ORF">KX928_03045</name>
</gene>
<organism evidence="7 8">
    <name type="scientific">Roseobacter insulae</name>
    <dbReference type="NCBI Taxonomy" id="2859783"/>
    <lineage>
        <taxon>Bacteria</taxon>
        <taxon>Pseudomonadati</taxon>
        <taxon>Pseudomonadota</taxon>
        <taxon>Alphaproteobacteria</taxon>
        <taxon>Rhodobacterales</taxon>
        <taxon>Roseobacteraceae</taxon>
        <taxon>Roseobacter</taxon>
    </lineage>
</organism>
<comment type="caution">
    <text evidence="7">The sequence shown here is derived from an EMBL/GenBank/DDBJ whole genome shotgun (WGS) entry which is preliminary data.</text>
</comment>
<keyword evidence="8" id="KW-1185">Reference proteome</keyword>
<accession>A0A9X1FSN3</accession>
<dbReference type="RefSeq" id="WP_219498759.1">
    <property type="nucleotide sequence ID" value="NZ_JAHXDN010000001.1"/>
</dbReference>
<evidence type="ECO:0000256" key="2">
    <source>
        <dbReference type="ARBA" id="ARBA00005695"/>
    </source>
</evidence>
<proteinExistence type="inferred from homology"/>
<evidence type="ECO:0000259" key="6">
    <source>
        <dbReference type="Pfam" id="PF00496"/>
    </source>
</evidence>
<dbReference type="PANTHER" id="PTHR30290">
    <property type="entry name" value="PERIPLASMIC BINDING COMPONENT OF ABC TRANSPORTER"/>
    <property type="match status" value="1"/>
</dbReference>
<dbReference type="GO" id="GO:1904680">
    <property type="term" value="F:peptide transmembrane transporter activity"/>
    <property type="evidence" value="ECO:0007669"/>
    <property type="project" value="TreeGrafter"/>
</dbReference>